<reference evidence="2" key="1">
    <citation type="submission" date="2019-05" db="EMBL/GenBank/DDBJ databases">
        <title>Methanoculleus sp. FWC-SCC1, a methanogenic archaeon isolated from deep marine cold seep.</title>
        <authorList>
            <person name="Chen Y.-W."/>
            <person name="Chen S.-C."/>
            <person name="Teng N.-H."/>
            <person name="Lai M.-C."/>
        </authorList>
    </citation>
    <scope>NUCLEOTIDE SEQUENCE</scope>
    <source>
        <strain evidence="2">FWC-SCC1</strain>
    </source>
</reference>
<sequence>MDPTGYTLFLLTFVAITAVILVIAVAGCLYWIVNLRTDLAMIVDLHQRVTLQPQVKSSLEQHLGYADPVPAESQSTVRSEIDLAGAESMQAHLSAIGEKYSLTSFTLASSDGLVIGSTRPDPQEEAAEFSYLYLQGKTPDEKEVTLIGVPHKGETVIGVARTMRQIPGDALELLKNDVGDALQRWV</sequence>
<gene>
    <name evidence="2" type="ORF">FGU65_01010</name>
</gene>
<protein>
    <submittedName>
        <fullName evidence="2">Uncharacterized protein</fullName>
    </submittedName>
</protein>
<accession>A0ABT8M6D4</accession>
<evidence type="ECO:0000313" key="3">
    <source>
        <dbReference type="Proteomes" id="UP001168338"/>
    </source>
</evidence>
<keyword evidence="1" id="KW-0472">Membrane</keyword>
<dbReference type="EMBL" id="VCYH01000001">
    <property type="protein sequence ID" value="MDN7023492.1"/>
    <property type="molecule type" value="Genomic_DNA"/>
</dbReference>
<name>A0ABT8M6D4_9EURY</name>
<feature type="transmembrane region" description="Helical" evidence="1">
    <location>
        <begin position="6"/>
        <end position="33"/>
    </location>
</feature>
<proteinExistence type="predicted"/>
<organism evidence="2 3">
    <name type="scientific">Methanoculleus frigidifontis</name>
    <dbReference type="NCBI Taxonomy" id="2584085"/>
    <lineage>
        <taxon>Archaea</taxon>
        <taxon>Methanobacteriati</taxon>
        <taxon>Methanobacteriota</taxon>
        <taxon>Stenosarchaea group</taxon>
        <taxon>Methanomicrobia</taxon>
        <taxon>Methanomicrobiales</taxon>
        <taxon>Methanomicrobiaceae</taxon>
        <taxon>Methanoculleus</taxon>
    </lineage>
</organism>
<evidence type="ECO:0000313" key="2">
    <source>
        <dbReference type="EMBL" id="MDN7023492.1"/>
    </source>
</evidence>
<dbReference type="RefSeq" id="WP_301662534.1">
    <property type="nucleotide sequence ID" value="NZ_VCYH01000001.1"/>
</dbReference>
<dbReference type="Proteomes" id="UP001168338">
    <property type="component" value="Unassembled WGS sequence"/>
</dbReference>
<keyword evidence="1" id="KW-1133">Transmembrane helix</keyword>
<keyword evidence="1" id="KW-0812">Transmembrane</keyword>
<evidence type="ECO:0000256" key="1">
    <source>
        <dbReference type="SAM" id="Phobius"/>
    </source>
</evidence>
<keyword evidence="3" id="KW-1185">Reference proteome</keyword>
<comment type="caution">
    <text evidence="2">The sequence shown here is derived from an EMBL/GenBank/DDBJ whole genome shotgun (WGS) entry which is preliminary data.</text>
</comment>